<sequence length="278" mass="29968">MKYVWLNDRLAPSENASLDCADRGFLLGDGVFETMRLHDGVPVRLDAHLRRLAEGAALLQIPLPEEDRLHHALESLIKANGHVSGSLRLTLTRGVGPRGLLPPPSPHPTLLITQALPMAAPGPCRLQVSRYRRDGASPLSRIKHLNYLPQILSRLEADQAGYDDALLLSADGVHVAEASASTLIVLSGGNLQTPRLEDGALAGTARATLVSAGLCSEARLNLDTLLQADAAWLINSLSLREISAVGSTQLRQEARWTARLRDALFPRTTDKAPNGNSF</sequence>
<comment type="caution">
    <text evidence="3">The sequence shown here is derived from an EMBL/GenBank/DDBJ whole genome shotgun (WGS) entry which is preliminary data.</text>
</comment>
<evidence type="ECO:0000256" key="2">
    <source>
        <dbReference type="ARBA" id="ARBA00014472"/>
    </source>
</evidence>
<dbReference type="SUPFAM" id="SSF56752">
    <property type="entry name" value="D-aminoacid aminotransferase-like PLP-dependent enzymes"/>
    <property type="match status" value="1"/>
</dbReference>
<evidence type="ECO:0000313" key="3">
    <source>
        <dbReference type="EMBL" id="NVN46358.1"/>
    </source>
</evidence>
<dbReference type="RefSeq" id="WP_267312306.1">
    <property type="nucleotide sequence ID" value="NZ_JABXXV010000003.1"/>
</dbReference>
<gene>
    <name evidence="3" type="ORF">HW542_05985</name>
</gene>
<evidence type="ECO:0000256" key="1">
    <source>
        <dbReference type="ARBA" id="ARBA00009320"/>
    </source>
</evidence>
<dbReference type="InterPro" id="IPR043131">
    <property type="entry name" value="BCAT-like_N"/>
</dbReference>
<organism evidence="3 4">
    <name type="scientific">Asaia spathodeae</name>
    <dbReference type="NCBI Taxonomy" id="657016"/>
    <lineage>
        <taxon>Bacteria</taxon>
        <taxon>Pseudomonadati</taxon>
        <taxon>Pseudomonadota</taxon>
        <taxon>Alphaproteobacteria</taxon>
        <taxon>Acetobacterales</taxon>
        <taxon>Acetobacteraceae</taxon>
        <taxon>Asaia</taxon>
    </lineage>
</organism>
<dbReference type="InterPro" id="IPR050571">
    <property type="entry name" value="Class-IV_PLP-Dep_Aminotrnsfr"/>
</dbReference>
<dbReference type="InterPro" id="IPR001544">
    <property type="entry name" value="Aminotrans_IV"/>
</dbReference>
<keyword evidence="4" id="KW-1185">Reference proteome</keyword>
<dbReference type="GO" id="GO:0008483">
    <property type="term" value="F:transaminase activity"/>
    <property type="evidence" value="ECO:0007669"/>
    <property type="project" value="UniProtKB-KW"/>
</dbReference>
<comment type="similarity">
    <text evidence="1">Belongs to the class-IV pyridoxal-phosphate-dependent aminotransferase family.</text>
</comment>
<evidence type="ECO:0000313" key="4">
    <source>
        <dbReference type="Proteomes" id="UP001516351"/>
    </source>
</evidence>
<dbReference type="Pfam" id="PF01063">
    <property type="entry name" value="Aminotran_4"/>
    <property type="match status" value="1"/>
</dbReference>
<dbReference type="InterPro" id="IPR043132">
    <property type="entry name" value="BCAT-like_C"/>
</dbReference>
<keyword evidence="3" id="KW-0032">Aminotransferase</keyword>
<protein>
    <recommendedName>
        <fullName evidence="2">Probable branched-chain-amino-acid aminotransferase</fullName>
    </recommendedName>
</protein>
<name>A0ABX2P357_9PROT</name>
<dbReference type="InterPro" id="IPR036038">
    <property type="entry name" value="Aminotransferase-like"/>
</dbReference>
<dbReference type="Proteomes" id="UP001516351">
    <property type="component" value="Unassembled WGS sequence"/>
</dbReference>
<dbReference type="PANTHER" id="PTHR42743:SF2">
    <property type="entry name" value="AMINODEOXYCHORISMATE LYASE"/>
    <property type="match status" value="1"/>
</dbReference>
<dbReference type="PANTHER" id="PTHR42743">
    <property type="entry name" value="AMINO-ACID AMINOTRANSFERASE"/>
    <property type="match status" value="1"/>
</dbReference>
<reference evidence="3 4" key="1">
    <citation type="submission" date="2020-06" db="EMBL/GenBank/DDBJ databases">
        <title>Synonyms of Asaia species.</title>
        <authorList>
            <person name="Sombolestani A."/>
        </authorList>
    </citation>
    <scope>NUCLEOTIDE SEQUENCE [LARGE SCALE GENOMIC DNA]</scope>
    <source>
        <strain evidence="3 4">LMG 27047</strain>
    </source>
</reference>
<dbReference type="EMBL" id="JABXXV010000003">
    <property type="protein sequence ID" value="NVN46358.1"/>
    <property type="molecule type" value="Genomic_DNA"/>
</dbReference>
<dbReference type="Gene3D" id="3.20.10.10">
    <property type="entry name" value="D-amino Acid Aminotransferase, subunit A, domain 2"/>
    <property type="match status" value="1"/>
</dbReference>
<accession>A0ABX2P357</accession>
<dbReference type="Gene3D" id="3.30.470.10">
    <property type="match status" value="1"/>
</dbReference>
<proteinExistence type="inferred from homology"/>
<keyword evidence="3" id="KW-0808">Transferase</keyword>